<proteinExistence type="predicted"/>
<organism evidence="2 3">
    <name type="scientific">Oryza meyeriana var. granulata</name>
    <dbReference type="NCBI Taxonomy" id="110450"/>
    <lineage>
        <taxon>Eukaryota</taxon>
        <taxon>Viridiplantae</taxon>
        <taxon>Streptophyta</taxon>
        <taxon>Embryophyta</taxon>
        <taxon>Tracheophyta</taxon>
        <taxon>Spermatophyta</taxon>
        <taxon>Magnoliopsida</taxon>
        <taxon>Liliopsida</taxon>
        <taxon>Poales</taxon>
        <taxon>Poaceae</taxon>
        <taxon>BOP clade</taxon>
        <taxon>Oryzoideae</taxon>
        <taxon>Oryzeae</taxon>
        <taxon>Oryzinae</taxon>
        <taxon>Oryza</taxon>
        <taxon>Oryza meyeriana</taxon>
    </lineage>
</organism>
<comment type="caution">
    <text evidence="2">The sequence shown here is derived from an EMBL/GenBank/DDBJ whole genome shotgun (WGS) entry which is preliminary data.</text>
</comment>
<dbReference type="AlphaFoldDB" id="A0A6G1BMK1"/>
<protein>
    <submittedName>
        <fullName evidence="2">Uncharacterized protein</fullName>
    </submittedName>
</protein>
<accession>A0A6G1BMK1</accession>
<evidence type="ECO:0000313" key="2">
    <source>
        <dbReference type="EMBL" id="KAF0889585.1"/>
    </source>
</evidence>
<gene>
    <name evidence="2" type="ORF">E2562_028676</name>
</gene>
<sequence length="90" mass="9821">MGEARRVPQQPPSSALPVGVEAQDPSTRNLVLLDPSRRHLHLGSRCRPPPPSCRPLLRLASPLAEDGRALERAAVTSSPHRHDLATRRLA</sequence>
<dbReference type="Proteomes" id="UP000479710">
    <property type="component" value="Unassembled WGS sequence"/>
</dbReference>
<keyword evidence="3" id="KW-1185">Reference proteome</keyword>
<feature type="region of interest" description="Disordered" evidence="1">
    <location>
        <begin position="1"/>
        <end position="24"/>
    </location>
</feature>
<evidence type="ECO:0000313" key="3">
    <source>
        <dbReference type="Proteomes" id="UP000479710"/>
    </source>
</evidence>
<dbReference type="EMBL" id="SPHZ02000012">
    <property type="protein sequence ID" value="KAF0889585.1"/>
    <property type="molecule type" value="Genomic_DNA"/>
</dbReference>
<name>A0A6G1BMK1_9ORYZ</name>
<evidence type="ECO:0000256" key="1">
    <source>
        <dbReference type="SAM" id="MobiDB-lite"/>
    </source>
</evidence>
<reference evidence="2 3" key="1">
    <citation type="submission" date="2019-11" db="EMBL/GenBank/DDBJ databases">
        <title>Whole genome sequence of Oryza granulata.</title>
        <authorList>
            <person name="Li W."/>
        </authorList>
    </citation>
    <scope>NUCLEOTIDE SEQUENCE [LARGE SCALE GENOMIC DNA]</scope>
    <source>
        <strain evidence="3">cv. Menghai</strain>
        <tissue evidence="2">Leaf</tissue>
    </source>
</reference>